<organism evidence="2 3">
    <name type="scientific">Kibdelosporangium lantanae</name>
    <dbReference type="NCBI Taxonomy" id="1497396"/>
    <lineage>
        <taxon>Bacteria</taxon>
        <taxon>Bacillati</taxon>
        <taxon>Actinomycetota</taxon>
        <taxon>Actinomycetes</taxon>
        <taxon>Pseudonocardiales</taxon>
        <taxon>Pseudonocardiaceae</taxon>
        <taxon>Kibdelosporangium</taxon>
    </lineage>
</organism>
<accession>A0ABW3MJ88</accession>
<evidence type="ECO:0000313" key="2">
    <source>
        <dbReference type="EMBL" id="MFD1049284.1"/>
    </source>
</evidence>
<keyword evidence="3" id="KW-1185">Reference proteome</keyword>
<comment type="caution">
    <text evidence="2">The sequence shown here is derived from an EMBL/GenBank/DDBJ whole genome shotgun (WGS) entry which is preliminary data.</text>
</comment>
<feature type="compositionally biased region" description="Basic and acidic residues" evidence="1">
    <location>
        <begin position="79"/>
        <end position="97"/>
    </location>
</feature>
<evidence type="ECO:0000313" key="3">
    <source>
        <dbReference type="Proteomes" id="UP001597045"/>
    </source>
</evidence>
<dbReference type="EMBL" id="JBHTIS010002085">
    <property type="protein sequence ID" value="MFD1049284.1"/>
    <property type="molecule type" value="Genomic_DNA"/>
</dbReference>
<sequence length="107" mass="11614">MTNPTTQEGEDFETIVGLANPTKVEPKQQPEPAEHEVTPVKGAYPYDAPRPDAKSQTHASHRRVGGAYPYDVPNPSAQAKDDTTAKADKDGGDKQDEGAYPYDNETD</sequence>
<evidence type="ECO:0000256" key="1">
    <source>
        <dbReference type="SAM" id="MobiDB-lite"/>
    </source>
</evidence>
<proteinExistence type="predicted"/>
<feature type="region of interest" description="Disordered" evidence="1">
    <location>
        <begin position="1"/>
        <end position="107"/>
    </location>
</feature>
<dbReference type="Proteomes" id="UP001597045">
    <property type="component" value="Unassembled WGS sequence"/>
</dbReference>
<gene>
    <name evidence="2" type="ORF">ACFQ1S_28970</name>
</gene>
<reference evidence="3" key="1">
    <citation type="journal article" date="2019" name="Int. J. Syst. Evol. Microbiol.">
        <title>The Global Catalogue of Microorganisms (GCM) 10K type strain sequencing project: providing services to taxonomists for standard genome sequencing and annotation.</title>
        <authorList>
            <consortium name="The Broad Institute Genomics Platform"/>
            <consortium name="The Broad Institute Genome Sequencing Center for Infectious Disease"/>
            <person name="Wu L."/>
            <person name="Ma J."/>
        </authorList>
    </citation>
    <scope>NUCLEOTIDE SEQUENCE [LARGE SCALE GENOMIC DNA]</scope>
    <source>
        <strain evidence="3">JCM 31486</strain>
    </source>
</reference>
<name>A0ABW3MJ88_9PSEU</name>
<protein>
    <submittedName>
        <fullName evidence="2">Uncharacterized protein</fullName>
    </submittedName>
</protein>
<feature type="compositionally biased region" description="Basic and acidic residues" evidence="1">
    <location>
        <begin position="24"/>
        <end position="38"/>
    </location>
</feature>